<evidence type="ECO:0000259" key="5">
    <source>
        <dbReference type="Pfam" id="PF00234"/>
    </source>
</evidence>
<keyword evidence="4" id="KW-0732">Signal</keyword>
<dbReference type="Pfam" id="PF00234">
    <property type="entry name" value="Tryp_alpha_amyl"/>
    <property type="match status" value="1"/>
</dbReference>
<protein>
    <recommendedName>
        <fullName evidence="5">Bifunctional inhibitor/plant lipid transfer protein/seed storage helical domain-containing protein</fullName>
    </recommendedName>
</protein>
<reference evidence="6" key="1">
    <citation type="submission" date="2019-12" db="EMBL/GenBank/DDBJ databases">
        <authorList>
            <person name="Scholes J."/>
        </authorList>
    </citation>
    <scope>NUCLEOTIDE SEQUENCE</scope>
</reference>
<dbReference type="PANTHER" id="PTHR35496:SF4">
    <property type="entry name" value="2S SULFUR-RICH SEED STORAGE PROTEIN 2-LIKE"/>
    <property type="match status" value="1"/>
</dbReference>
<dbReference type="Proteomes" id="UP001153555">
    <property type="component" value="Unassembled WGS sequence"/>
</dbReference>
<dbReference type="InterPro" id="IPR016140">
    <property type="entry name" value="Bifunc_inhib/LTP/seed_store"/>
</dbReference>
<proteinExistence type="inferred from homology"/>
<dbReference type="OrthoDB" id="913620at2759"/>
<dbReference type="CDD" id="cd00261">
    <property type="entry name" value="AAI_SS"/>
    <property type="match status" value="1"/>
</dbReference>
<comment type="caution">
    <text evidence="6">The sequence shown here is derived from an EMBL/GenBank/DDBJ whole genome shotgun (WGS) entry which is preliminary data.</text>
</comment>
<dbReference type="SUPFAM" id="SSF47699">
    <property type="entry name" value="Bifunctional inhibitor/lipid-transfer protein/seed storage 2S albumin"/>
    <property type="match status" value="1"/>
</dbReference>
<keyword evidence="7" id="KW-1185">Reference proteome</keyword>
<dbReference type="Gene3D" id="1.10.110.10">
    <property type="entry name" value="Plant lipid-transfer and hydrophobic proteins"/>
    <property type="match status" value="1"/>
</dbReference>
<dbReference type="AlphaFoldDB" id="A0A9N7NPH0"/>
<comment type="similarity">
    <text evidence="1">Belongs to the 2S seed storage albumins family.</text>
</comment>
<sequence length="142" mass="16030">MAKLTAFALVFAALFALSAATTYTTTVITTTTTEANPQGQEEMCESEIRTKKMTHCMQYMCSGMGGQYELSFLRSAVANPRSSEEEHLEKCCEELSNIRPQCRGPAVRRMMGQMKQQYGTQEMEKMAQKARALPQMCHFTQY</sequence>
<feature type="signal peptide" evidence="4">
    <location>
        <begin position="1"/>
        <end position="20"/>
    </location>
</feature>
<evidence type="ECO:0000256" key="4">
    <source>
        <dbReference type="SAM" id="SignalP"/>
    </source>
</evidence>
<keyword evidence="3" id="KW-0708">Seed storage protein</keyword>
<organism evidence="6 7">
    <name type="scientific">Striga hermonthica</name>
    <name type="common">Purple witchweed</name>
    <name type="synonym">Buchnera hermonthica</name>
    <dbReference type="NCBI Taxonomy" id="68872"/>
    <lineage>
        <taxon>Eukaryota</taxon>
        <taxon>Viridiplantae</taxon>
        <taxon>Streptophyta</taxon>
        <taxon>Embryophyta</taxon>
        <taxon>Tracheophyta</taxon>
        <taxon>Spermatophyta</taxon>
        <taxon>Magnoliopsida</taxon>
        <taxon>eudicotyledons</taxon>
        <taxon>Gunneridae</taxon>
        <taxon>Pentapetalae</taxon>
        <taxon>asterids</taxon>
        <taxon>lamiids</taxon>
        <taxon>Lamiales</taxon>
        <taxon>Orobanchaceae</taxon>
        <taxon>Buchnereae</taxon>
        <taxon>Striga</taxon>
    </lineage>
</organism>
<dbReference type="InterPro" id="IPR036312">
    <property type="entry name" value="Bifun_inhib/LTP/seed_sf"/>
</dbReference>
<gene>
    <name evidence="6" type="ORF">SHERM_02398</name>
</gene>
<evidence type="ECO:0000313" key="6">
    <source>
        <dbReference type="EMBL" id="CAA0834583.1"/>
    </source>
</evidence>
<evidence type="ECO:0000256" key="3">
    <source>
        <dbReference type="ARBA" id="ARBA00023129"/>
    </source>
</evidence>
<name>A0A9N7NPH0_STRHE</name>
<dbReference type="EMBL" id="CACSLK010028053">
    <property type="protein sequence ID" value="CAA0834583.1"/>
    <property type="molecule type" value="Genomic_DNA"/>
</dbReference>
<feature type="domain" description="Bifunctional inhibitor/plant lipid transfer protein/seed storage helical" evidence="5">
    <location>
        <begin position="73"/>
        <end position="140"/>
    </location>
</feature>
<evidence type="ECO:0000313" key="7">
    <source>
        <dbReference type="Proteomes" id="UP001153555"/>
    </source>
</evidence>
<dbReference type="PANTHER" id="PTHR35496">
    <property type="entry name" value="2S SEED STORAGE PROTEIN 1-RELATED"/>
    <property type="match status" value="1"/>
</dbReference>
<evidence type="ECO:0000256" key="2">
    <source>
        <dbReference type="ARBA" id="ARBA00022761"/>
    </source>
</evidence>
<accession>A0A9N7NPH0</accession>
<dbReference type="InterPro" id="IPR000617">
    <property type="entry name" value="Napin/2SS/CON"/>
</dbReference>
<dbReference type="GO" id="GO:0045735">
    <property type="term" value="F:nutrient reservoir activity"/>
    <property type="evidence" value="ECO:0007669"/>
    <property type="project" value="UniProtKB-KW"/>
</dbReference>
<evidence type="ECO:0000256" key="1">
    <source>
        <dbReference type="ARBA" id="ARBA00008262"/>
    </source>
</evidence>
<feature type="chain" id="PRO_5040273169" description="Bifunctional inhibitor/plant lipid transfer protein/seed storage helical domain-containing protein" evidence="4">
    <location>
        <begin position="21"/>
        <end position="142"/>
    </location>
</feature>
<keyword evidence="2" id="KW-0758">Storage protein</keyword>